<sequence>MPITSNVAWDTRLESFKGRDTAQYIETVMGMASRCAACRLPLGPGAAVSLTVDITESHDLEGMVSLTFDPAVYHLQCQEPALRLIQSADFDSDLTSVGARLVLARGPGSERSIPVLAFTLTPSLVFGAPGGEMTSALVSALLNHGFQMSLTGSYGEIVRRSVPARDTCTCSVSDGRAGALHVDGELLHSQQHDQTDVGDALWLEGTTAGHILVISGDNLVFTETGLEVGVAARLGTLVTGIVPVIA</sequence>
<proteinExistence type="predicted"/>
<evidence type="ECO:0000313" key="1">
    <source>
        <dbReference type="EMBL" id="RAM35821.1"/>
    </source>
</evidence>
<organism evidence="1 2">
    <name type="scientific">Arthrobacter globiformis</name>
    <dbReference type="NCBI Taxonomy" id="1665"/>
    <lineage>
        <taxon>Bacteria</taxon>
        <taxon>Bacillati</taxon>
        <taxon>Actinomycetota</taxon>
        <taxon>Actinomycetes</taxon>
        <taxon>Micrococcales</taxon>
        <taxon>Micrococcaceae</taxon>
        <taxon>Arthrobacter</taxon>
    </lineage>
</organism>
<name>A0A328HCF0_ARTGO</name>
<dbReference type="OrthoDB" id="4927423at2"/>
<gene>
    <name evidence="1" type="ORF">DBZ45_16730</name>
</gene>
<evidence type="ECO:0000313" key="2">
    <source>
        <dbReference type="Proteomes" id="UP000249166"/>
    </source>
</evidence>
<dbReference type="AlphaFoldDB" id="A0A328HCF0"/>
<reference evidence="1 2" key="1">
    <citation type="submission" date="2018-04" db="EMBL/GenBank/DDBJ databases">
        <title>Bacteria isolated from cave deposits of Manipur.</title>
        <authorList>
            <person name="Sahoo D."/>
            <person name="Sarangthem I."/>
            <person name="Nandeibam J."/>
        </authorList>
    </citation>
    <scope>NUCLEOTIDE SEQUENCE [LARGE SCALE GENOMIC DNA]</scope>
    <source>
        <strain evidence="2">mrc11</strain>
    </source>
</reference>
<dbReference type="EMBL" id="QLNP01000098">
    <property type="protein sequence ID" value="RAM35821.1"/>
    <property type="molecule type" value="Genomic_DNA"/>
</dbReference>
<accession>A0A328HCF0</accession>
<comment type="caution">
    <text evidence="1">The sequence shown here is derived from an EMBL/GenBank/DDBJ whole genome shotgun (WGS) entry which is preliminary data.</text>
</comment>
<protein>
    <submittedName>
        <fullName evidence="1">Uncharacterized protein</fullName>
    </submittedName>
</protein>
<dbReference type="Proteomes" id="UP000249166">
    <property type="component" value="Unassembled WGS sequence"/>
</dbReference>
<dbReference type="RefSeq" id="WP_111905002.1">
    <property type="nucleotide sequence ID" value="NZ_QLNP01000098.1"/>
</dbReference>